<comment type="caution">
    <text evidence="1">The sequence shown here is derived from an EMBL/GenBank/DDBJ whole genome shotgun (WGS) entry which is preliminary data.</text>
</comment>
<gene>
    <name evidence="1" type="ORF">SCALOS_LOCUS1499</name>
</gene>
<sequence length="150" mass="18251">DYSTWSNDNKEKSFNSISSLSIEHEKQFTEIKFCECIYFTNYKSFKDYLINKGIINSSLKIYENTKNKRLNSLLSWIEFHIRSILYGFNEGYKYHYINNTLDLLDGITERNTKLIDYCLEEVNEYCKEYNIKYIWTWSDLEDYNEKYLAY</sequence>
<name>A0ACA9K7Y8_9GLOM</name>
<reference evidence="1" key="1">
    <citation type="submission" date="2021-06" db="EMBL/GenBank/DDBJ databases">
        <authorList>
            <person name="Kallberg Y."/>
            <person name="Tangrot J."/>
            <person name="Rosling A."/>
        </authorList>
    </citation>
    <scope>NUCLEOTIDE SEQUENCE</scope>
    <source>
        <strain evidence="1">AU212A</strain>
    </source>
</reference>
<accession>A0ACA9K7Y8</accession>
<dbReference type="EMBL" id="CAJVPM010001049">
    <property type="protein sequence ID" value="CAG8458299.1"/>
    <property type="molecule type" value="Genomic_DNA"/>
</dbReference>
<keyword evidence="2" id="KW-1185">Reference proteome</keyword>
<organism evidence="1 2">
    <name type="scientific">Scutellospora calospora</name>
    <dbReference type="NCBI Taxonomy" id="85575"/>
    <lineage>
        <taxon>Eukaryota</taxon>
        <taxon>Fungi</taxon>
        <taxon>Fungi incertae sedis</taxon>
        <taxon>Mucoromycota</taxon>
        <taxon>Glomeromycotina</taxon>
        <taxon>Glomeromycetes</taxon>
        <taxon>Diversisporales</taxon>
        <taxon>Gigasporaceae</taxon>
        <taxon>Scutellospora</taxon>
    </lineage>
</organism>
<feature type="non-terminal residue" evidence="1">
    <location>
        <position position="1"/>
    </location>
</feature>
<protein>
    <submittedName>
        <fullName evidence="1">6318_t:CDS:1</fullName>
    </submittedName>
</protein>
<evidence type="ECO:0000313" key="2">
    <source>
        <dbReference type="Proteomes" id="UP000789860"/>
    </source>
</evidence>
<proteinExistence type="predicted"/>
<evidence type="ECO:0000313" key="1">
    <source>
        <dbReference type="EMBL" id="CAG8458299.1"/>
    </source>
</evidence>
<dbReference type="Proteomes" id="UP000789860">
    <property type="component" value="Unassembled WGS sequence"/>
</dbReference>